<keyword evidence="1" id="KW-0472">Membrane</keyword>
<keyword evidence="1" id="KW-1133">Transmembrane helix</keyword>
<evidence type="ECO:0000256" key="1">
    <source>
        <dbReference type="SAM" id="Phobius"/>
    </source>
</evidence>
<evidence type="ECO:0000313" key="2">
    <source>
        <dbReference type="EMBL" id="MFD0958638.1"/>
    </source>
</evidence>
<dbReference type="InterPro" id="IPR010690">
    <property type="entry name" value="YqfD"/>
</dbReference>
<proteinExistence type="predicted"/>
<sequence>MRRDGLEWLRGVVVVQARGGEAEMLLNKALAGGLSLSEIRWTSSGGDKKLYFQTSVSDFFRLRPYLKETGCRIHVVERRGLPFWLVRAERRLWFSGGLMLFFAMIFMLSSLVWSIEVEGNVKLTEDEILQAAKQEGLYHFQWSFRLKDMDVLSKRLVSDLPGTTWIGVEKKGTKVRIQVVEMTLPEQSPLHNPRHLVSSVDGVVTEIIAEAGRPVVKKNSRVRKGQILISGAIGSESHSQIVVAKGTVKGLVWYEFTVESPLVQRMKIYTGEKQTKWYAVFGSRALQLSGFGEVGFQQFEVITHQERVSWRNWSLPIGRMKETVMESELLERELSADEAKTVGLLRARAEVIEKAGTDAIIHDEIVLHEESDNGKVYMKVLFEVEQSIVQEMPLVHMQGD</sequence>
<organism evidence="2 3">
    <name type="scientific">Paenibacillus chungangensis</name>
    <dbReference type="NCBI Taxonomy" id="696535"/>
    <lineage>
        <taxon>Bacteria</taxon>
        <taxon>Bacillati</taxon>
        <taxon>Bacillota</taxon>
        <taxon>Bacilli</taxon>
        <taxon>Bacillales</taxon>
        <taxon>Paenibacillaceae</taxon>
        <taxon>Paenibacillus</taxon>
    </lineage>
</organism>
<comment type="caution">
    <text evidence="2">The sequence shown here is derived from an EMBL/GenBank/DDBJ whole genome shotgun (WGS) entry which is preliminary data.</text>
</comment>
<dbReference type="Proteomes" id="UP001596989">
    <property type="component" value="Unassembled WGS sequence"/>
</dbReference>
<evidence type="ECO:0000313" key="3">
    <source>
        <dbReference type="Proteomes" id="UP001596989"/>
    </source>
</evidence>
<keyword evidence="1" id="KW-0812">Transmembrane</keyword>
<dbReference type="NCBIfam" id="TIGR02876">
    <property type="entry name" value="spore_yqfD"/>
    <property type="match status" value="1"/>
</dbReference>
<protein>
    <submittedName>
        <fullName evidence="2">Sporulation protein YqfD</fullName>
    </submittedName>
</protein>
<reference evidence="3" key="1">
    <citation type="journal article" date="2019" name="Int. J. Syst. Evol. Microbiol.">
        <title>The Global Catalogue of Microorganisms (GCM) 10K type strain sequencing project: providing services to taxonomists for standard genome sequencing and annotation.</title>
        <authorList>
            <consortium name="The Broad Institute Genomics Platform"/>
            <consortium name="The Broad Institute Genome Sequencing Center for Infectious Disease"/>
            <person name="Wu L."/>
            <person name="Ma J."/>
        </authorList>
    </citation>
    <scope>NUCLEOTIDE SEQUENCE [LARGE SCALE GENOMIC DNA]</scope>
    <source>
        <strain evidence="3">CCUG 59129</strain>
    </source>
</reference>
<dbReference type="PIRSF" id="PIRSF029895">
    <property type="entry name" value="SpoIV"/>
    <property type="match status" value="1"/>
</dbReference>
<dbReference type="EMBL" id="JBHTJZ010000005">
    <property type="protein sequence ID" value="MFD0958638.1"/>
    <property type="molecule type" value="Genomic_DNA"/>
</dbReference>
<keyword evidence="3" id="KW-1185">Reference proteome</keyword>
<name>A0ABW3HM85_9BACL</name>
<dbReference type="Pfam" id="PF06898">
    <property type="entry name" value="YqfD"/>
    <property type="match status" value="1"/>
</dbReference>
<gene>
    <name evidence="2" type="primary">yqfD</name>
    <name evidence="2" type="ORF">ACFQ2I_04475</name>
</gene>
<dbReference type="RefSeq" id="WP_377562449.1">
    <property type="nucleotide sequence ID" value="NZ_JBHTJZ010000005.1"/>
</dbReference>
<accession>A0ABW3HM85</accession>
<feature type="transmembrane region" description="Helical" evidence="1">
    <location>
        <begin position="92"/>
        <end position="113"/>
    </location>
</feature>